<keyword evidence="1" id="KW-1133">Transmembrane helix</keyword>
<organism evidence="2 3">
    <name type="scientific">Tomitella fengzijianii</name>
    <dbReference type="NCBI Taxonomy" id="2597660"/>
    <lineage>
        <taxon>Bacteria</taxon>
        <taxon>Bacillati</taxon>
        <taxon>Actinomycetota</taxon>
        <taxon>Actinomycetes</taxon>
        <taxon>Mycobacteriales</taxon>
        <taxon>Tomitella</taxon>
    </lineage>
</organism>
<dbReference type="EMBL" id="CP041765">
    <property type="protein sequence ID" value="QDQ99018.1"/>
    <property type="molecule type" value="Genomic_DNA"/>
</dbReference>
<accession>A0A516X7H2</accession>
<reference evidence="2 3" key="1">
    <citation type="submission" date="2019-07" db="EMBL/GenBank/DDBJ databases">
        <title>Tomitella cavernea sp. nov., an actinomycete isolated from soil.</title>
        <authorList>
            <person name="Cheng J."/>
        </authorList>
    </citation>
    <scope>NUCLEOTIDE SEQUENCE [LARGE SCALE GENOMIC DNA]</scope>
    <source>
        <strain evidence="2 3">HY188</strain>
    </source>
</reference>
<name>A0A516X7H2_9ACTN</name>
<evidence type="ECO:0000256" key="1">
    <source>
        <dbReference type="SAM" id="Phobius"/>
    </source>
</evidence>
<keyword evidence="3" id="KW-1185">Reference proteome</keyword>
<proteinExistence type="predicted"/>
<feature type="transmembrane region" description="Helical" evidence="1">
    <location>
        <begin position="31"/>
        <end position="48"/>
    </location>
</feature>
<dbReference type="Proteomes" id="UP000317344">
    <property type="component" value="Chromosome"/>
</dbReference>
<dbReference type="AlphaFoldDB" id="A0A516X7H2"/>
<gene>
    <name evidence="2" type="ORF">FO059_04250</name>
</gene>
<reference evidence="2 3" key="2">
    <citation type="submission" date="2019-07" db="EMBL/GenBank/DDBJ databases">
        <authorList>
            <person name="Huang Y."/>
        </authorList>
    </citation>
    <scope>NUCLEOTIDE SEQUENCE [LARGE SCALE GENOMIC DNA]</scope>
    <source>
        <strain evidence="2 3">HY188</strain>
    </source>
</reference>
<dbReference type="KEGG" id="toy:FO059_04250"/>
<evidence type="ECO:0000313" key="2">
    <source>
        <dbReference type="EMBL" id="QDQ99018.1"/>
    </source>
</evidence>
<keyword evidence="1" id="KW-0472">Membrane</keyword>
<evidence type="ECO:0000313" key="3">
    <source>
        <dbReference type="Proteomes" id="UP000317344"/>
    </source>
</evidence>
<keyword evidence="1" id="KW-0812">Transmembrane</keyword>
<protein>
    <submittedName>
        <fullName evidence="2">Uncharacterized protein</fullName>
    </submittedName>
</protein>
<sequence length="64" mass="6734">MLVAAIAAFAVAVWALFGPFSLAFLGEVDLRWAFVIAAGVVGLLLIAGPRLRPRRRRRGGAAGT</sequence>